<keyword evidence="1" id="KW-0862">Zinc</keyword>
<feature type="domain" description="C2H2-type" evidence="2">
    <location>
        <begin position="4"/>
        <end position="26"/>
    </location>
</feature>
<dbReference type="EnsemblMetazoa" id="GAUT018168-RA">
    <property type="protein sequence ID" value="GAUT018168-PA"/>
    <property type="gene ID" value="GAUT018168"/>
</dbReference>
<dbReference type="VEuPathDB" id="VectorBase:GAUT018168"/>
<dbReference type="PROSITE" id="PS50157">
    <property type="entry name" value="ZINC_FINGER_C2H2_2"/>
    <property type="match status" value="1"/>
</dbReference>
<keyword evidence="4" id="KW-1185">Reference proteome</keyword>
<dbReference type="InterPro" id="IPR013087">
    <property type="entry name" value="Znf_C2H2_type"/>
</dbReference>
<dbReference type="AlphaFoldDB" id="A0A1A9UWL1"/>
<dbReference type="InterPro" id="IPR036236">
    <property type="entry name" value="Znf_C2H2_sf"/>
</dbReference>
<dbReference type="SMART" id="SM00355">
    <property type="entry name" value="ZnF_C2H2"/>
    <property type="match status" value="1"/>
</dbReference>
<evidence type="ECO:0000313" key="4">
    <source>
        <dbReference type="Proteomes" id="UP000078200"/>
    </source>
</evidence>
<accession>A0A1A9UWL1</accession>
<protein>
    <recommendedName>
        <fullName evidence="2">C2H2-type domain-containing protein</fullName>
    </recommendedName>
</protein>
<evidence type="ECO:0000259" key="2">
    <source>
        <dbReference type="PROSITE" id="PS50157"/>
    </source>
</evidence>
<evidence type="ECO:0000313" key="3">
    <source>
        <dbReference type="EnsemblMetazoa" id="GAUT018168-PA"/>
    </source>
</evidence>
<keyword evidence="1" id="KW-0479">Metal-binding</keyword>
<keyword evidence="1" id="KW-0863">Zinc-finger</keyword>
<dbReference type="GO" id="GO:0008270">
    <property type="term" value="F:zinc ion binding"/>
    <property type="evidence" value="ECO:0007669"/>
    <property type="project" value="UniProtKB-KW"/>
</dbReference>
<name>A0A1A9UWL1_GLOAU</name>
<dbReference type="Proteomes" id="UP000078200">
    <property type="component" value="Unassembled WGS sequence"/>
</dbReference>
<sequence length="171" mass="20838">MVNFTCDFCGRTYKQKCSLNRHLRRHHQFNCLTWEVKFSSLKDFVKHQHLGNHIRRKENKDVYCDKCEILVMREMWPYRLRTNFHKDNWNKWMDMSITCVESTFHNHFETYKWENRNKENLILEDFLTTIENNSSAFKNSCKRIFYNIGVWEICSIRCVSRALELKAIALV</sequence>
<dbReference type="SUPFAM" id="SSF57667">
    <property type="entry name" value="beta-beta-alpha zinc fingers"/>
    <property type="match status" value="1"/>
</dbReference>
<proteinExistence type="predicted"/>
<dbReference type="Gene3D" id="3.30.160.60">
    <property type="entry name" value="Classic Zinc Finger"/>
    <property type="match status" value="1"/>
</dbReference>
<organism evidence="3 4">
    <name type="scientific">Glossina austeni</name>
    <name type="common">Savannah tsetse fly</name>
    <dbReference type="NCBI Taxonomy" id="7395"/>
    <lineage>
        <taxon>Eukaryota</taxon>
        <taxon>Metazoa</taxon>
        <taxon>Ecdysozoa</taxon>
        <taxon>Arthropoda</taxon>
        <taxon>Hexapoda</taxon>
        <taxon>Insecta</taxon>
        <taxon>Pterygota</taxon>
        <taxon>Neoptera</taxon>
        <taxon>Endopterygota</taxon>
        <taxon>Diptera</taxon>
        <taxon>Brachycera</taxon>
        <taxon>Muscomorpha</taxon>
        <taxon>Hippoboscoidea</taxon>
        <taxon>Glossinidae</taxon>
        <taxon>Glossina</taxon>
    </lineage>
</organism>
<evidence type="ECO:0000256" key="1">
    <source>
        <dbReference type="PROSITE-ProRule" id="PRU00042"/>
    </source>
</evidence>
<dbReference type="STRING" id="7395.A0A1A9UWL1"/>
<reference evidence="3" key="1">
    <citation type="submission" date="2020-05" db="UniProtKB">
        <authorList>
            <consortium name="EnsemblMetazoa"/>
        </authorList>
    </citation>
    <scope>IDENTIFICATION</scope>
    <source>
        <strain evidence="3">TTRI</strain>
    </source>
</reference>